<dbReference type="EMBL" id="CP023391">
    <property type="protein sequence ID" value="ATC72664.1"/>
    <property type="molecule type" value="Genomic_DNA"/>
</dbReference>
<reference evidence="8" key="9">
    <citation type="journal article" date="2021" name="Front Med (Lausanne)">
        <title>The Prevalence and Determinants of Fusidic Acid Resistance Among Methicillin-Resistant Staphylococcus aureus Clinical Isolates in China.</title>
        <authorList>
            <person name="Zhao H."/>
            <person name="Wang X."/>
            <person name="Wang B."/>
            <person name="Xu Y."/>
            <person name="Rao L."/>
            <person name="Wan B."/>
            <person name="Guo Y."/>
            <person name="Wu X."/>
            <person name="Yu J."/>
            <person name="Chen L."/>
            <person name="Li M."/>
            <person name="Yu F."/>
        </authorList>
    </citation>
    <scope>NUCLEOTIDE SEQUENCE</scope>
    <source>
        <strain evidence="8">NC-4</strain>
    </source>
</reference>
<feature type="transmembrane region" description="Helical" evidence="2">
    <location>
        <begin position="6"/>
        <end position="25"/>
    </location>
</feature>
<reference evidence="5" key="1">
    <citation type="journal article" date="2015" name="J. Infect. Dis.">
        <title>Parallel Epidemics of Community-Associated Methicillin-Resistant Staphylococcus aureus USA300 Infection in North and South America.</title>
        <authorList>
            <person name="Planet P.J."/>
            <person name="Diaz L."/>
            <person name="Kolokotronis S.O."/>
            <person name="Narechania A."/>
            <person name="Reyes J."/>
            <person name="Xing G."/>
            <person name="Rincon S."/>
            <person name="Smith H."/>
            <person name="Panesso D."/>
            <person name="Ryan C."/>
            <person name="Smith D.P."/>
            <person name="Guzman M."/>
            <person name="Zurita J."/>
            <person name="Sebra R."/>
            <person name="Deikus G."/>
            <person name="Nolan R.L."/>
            <person name="Tenover F.C."/>
            <person name="Weinstock G.M."/>
            <person name="Robinson D.A."/>
            <person name="Arias C.A."/>
        </authorList>
    </citation>
    <scope>NUCLEOTIDE SEQUENCE</scope>
    <source>
        <strain evidence="5">CA15</strain>
        <strain evidence="6">M121</strain>
    </source>
</reference>
<dbReference type="EMBL" id="WPTS01000027">
    <property type="protein sequence ID" value="MVK35196.1"/>
    <property type="molecule type" value="Genomic_DNA"/>
</dbReference>
<evidence type="ECO:0000313" key="4">
    <source>
        <dbReference type="EMBL" id="CAD7354290.1"/>
    </source>
</evidence>
<reference evidence="12 14" key="5">
    <citation type="submission" date="2018-06" db="EMBL/GenBank/DDBJ databases">
        <authorList>
            <consortium name="Pathogen Informatics"/>
            <person name="Doyle S."/>
        </authorList>
    </citation>
    <scope>NUCLEOTIDE SEQUENCE [LARGE SCALE GENOMIC DNA]</scope>
    <source>
        <strain evidence="12 14">NCTC10702</strain>
    </source>
</reference>
<dbReference type="EMBL" id="JAIUEN010000001">
    <property type="protein sequence ID" value="MCE3360770.1"/>
    <property type="molecule type" value="Genomic_DNA"/>
</dbReference>
<reference evidence="11 15" key="7">
    <citation type="submission" date="2020-01" db="EMBL/GenBank/DDBJ databases">
        <title>Analysis of Virulence and Antimicrobial Resistance Gene Carriage in Staphylococcus aureus Infections in Equids Using Whole Genome Sequencing.</title>
        <authorList>
            <person name="Little S.V."/>
            <person name="Hillhouse A.E."/>
            <person name="Cohen N.D."/>
            <person name="Lawhon S.D."/>
            <person name="Bryan L.K."/>
        </authorList>
    </citation>
    <scope>NUCLEOTIDE SEQUENCE [LARGE SCALE GENOMIC DNA]</scope>
    <source>
        <strain evidence="11 15">61-017</strain>
    </source>
</reference>
<keyword evidence="2" id="KW-1133">Transmembrane helix</keyword>
<reference evidence="8" key="10">
    <citation type="submission" date="2023-08" db="EMBL/GenBank/DDBJ databases">
        <authorList>
            <person name="Zhao H."/>
            <person name="Wang X."/>
        </authorList>
    </citation>
    <scope>NUCLEOTIDE SEQUENCE</scope>
    <source>
        <strain evidence="8">NC-4</strain>
    </source>
</reference>
<dbReference type="EMBL" id="LFVP01000004">
    <property type="protein sequence ID" value="KSA80290.1"/>
    <property type="molecule type" value="Genomic_DNA"/>
</dbReference>
<dbReference type="Proteomes" id="UP000052129">
    <property type="component" value="Unassembled WGS sequence"/>
</dbReference>
<evidence type="ECO:0000313" key="6">
    <source>
        <dbReference type="EMBL" id="KMR57991.1"/>
    </source>
</evidence>
<dbReference type="EMBL" id="LALQ01000011">
    <property type="protein sequence ID" value="KMR57991.1"/>
    <property type="molecule type" value="Genomic_DNA"/>
</dbReference>
<dbReference type="SMR" id="A0A0D6GXZ6"/>
<dbReference type="EMBL" id="UAUZ02000002">
    <property type="protein sequence ID" value="CAD7354290.1"/>
    <property type="molecule type" value="Genomic_DNA"/>
</dbReference>
<dbReference type="Proteomes" id="UP000466646">
    <property type="component" value="Unassembled WGS sequence"/>
</dbReference>
<sequence>MNKKHVFIIIGVILCICIVASVIYLKVKYDEKEKQKAIYYKEQQERITLYLKHNTKEPNTIKTVHFTSLKRGPMGDAVIEGYINENKEDDFVAYGSPEHNYQFGGSLIKSKNLSTLLKPVHQTKSPDEIKKELESKKNDR</sequence>
<evidence type="ECO:0000256" key="2">
    <source>
        <dbReference type="SAM" id="Phobius"/>
    </source>
</evidence>
<dbReference type="Proteomes" id="UP000217245">
    <property type="component" value="Chromosome"/>
</dbReference>
<dbReference type="EMBL" id="JAAFLG010000004">
    <property type="protein sequence ID" value="NDP55536.1"/>
    <property type="molecule type" value="Genomic_DNA"/>
</dbReference>
<reference evidence="7" key="3">
    <citation type="journal article" date="2016" name="J. Infect. Dis.">
        <title>Comparative Genomics of Community-Associated Methicillin-Resistant Staphylococcus aureus Shows the Emergence of Clone ST8-USA300 in Geneva, Switzerland.</title>
        <authorList>
            <person name="Von Dach E."/>
            <person name="Diene S.M."/>
            <person name="Fankhauser C."/>
            <person name="Schrenzel J."/>
            <person name="Harbarth S."/>
            <person name="Francois P."/>
        </authorList>
    </citation>
    <scope>NUCLEOTIDE SEQUENCE</scope>
    <source>
        <strain evidence="7">MRSA_S26</strain>
    </source>
</reference>
<feature type="region of interest" description="Disordered" evidence="1">
    <location>
        <begin position="119"/>
        <end position="140"/>
    </location>
</feature>
<evidence type="ECO:0000256" key="1">
    <source>
        <dbReference type="SAM" id="MobiDB-lite"/>
    </source>
</evidence>
<protein>
    <submittedName>
        <fullName evidence="3">DUF1433 domain-containing protein</fullName>
    </submittedName>
    <submittedName>
        <fullName evidence="4">Protein of uncharacterized function (DUF1433)</fullName>
    </submittedName>
</protein>
<evidence type="ECO:0000313" key="3">
    <source>
        <dbReference type="EMBL" id="ATC72664.1"/>
    </source>
</evidence>
<evidence type="ECO:0000313" key="11">
    <source>
        <dbReference type="EMBL" id="NDP55536.1"/>
    </source>
</evidence>
<evidence type="ECO:0000313" key="9">
    <source>
        <dbReference type="EMBL" id="MVK35196.1"/>
    </source>
</evidence>
<dbReference type="EMBL" id="UHBY01000003">
    <property type="protein sequence ID" value="SUL37838.1"/>
    <property type="molecule type" value="Genomic_DNA"/>
</dbReference>
<dbReference type="InterPro" id="IPR009881">
    <property type="entry name" value="DUF1433"/>
</dbReference>
<proteinExistence type="predicted"/>
<dbReference type="EMBL" id="WPXC01000014">
    <property type="protein sequence ID" value="MVM10647.1"/>
    <property type="molecule type" value="Genomic_DNA"/>
</dbReference>
<evidence type="ECO:0000313" key="13">
    <source>
        <dbReference type="Proteomes" id="UP000217245"/>
    </source>
</evidence>
<evidence type="ECO:0000313" key="5">
    <source>
        <dbReference type="EMBL" id="KMR35364.1"/>
    </source>
</evidence>
<evidence type="ECO:0000313" key="8">
    <source>
        <dbReference type="EMBL" id="MCE3360770.1"/>
    </source>
</evidence>
<dbReference type="Gene3D" id="3.10.450.130">
    <property type="entry name" value="folded 79 residue fragment of lin0334 like domains"/>
    <property type="match status" value="1"/>
</dbReference>
<accession>A0A0D6GXZ6</accession>
<evidence type="ECO:0000313" key="17">
    <source>
        <dbReference type="Proteomes" id="UP000478867"/>
    </source>
</evidence>
<evidence type="ECO:0000313" key="12">
    <source>
        <dbReference type="EMBL" id="SUL37838.1"/>
    </source>
</evidence>
<evidence type="ECO:0000313" key="7">
    <source>
        <dbReference type="EMBL" id="KSA80290.1"/>
    </source>
</evidence>
<dbReference type="Pfam" id="PF07252">
    <property type="entry name" value="DUF1433"/>
    <property type="match status" value="1"/>
</dbReference>
<evidence type="ECO:0000313" key="16">
    <source>
        <dbReference type="Proteomes" id="UP000471199"/>
    </source>
</evidence>
<organism evidence="5">
    <name type="scientific">Staphylococcus aureus</name>
    <dbReference type="NCBI Taxonomy" id="1280"/>
    <lineage>
        <taxon>Bacteria</taxon>
        <taxon>Bacillati</taxon>
        <taxon>Bacillota</taxon>
        <taxon>Bacilli</taxon>
        <taxon>Bacillales</taxon>
        <taxon>Staphylococcaceae</taxon>
        <taxon>Staphylococcus</taxon>
    </lineage>
</organism>
<name>A0A0D6GXZ6_STAAU</name>
<dbReference type="EMBL" id="LALJ01000043">
    <property type="protein sequence ID" value="KMR35364.1"/>
    <property type="molecule type" value="Genomic_DNA"/>
</dbReference>
<reference evidence="3 13" key="4">
    <citation type="submission" date="2017-09" db="EMBL/GenBank/DDBJ databases">
        <title>A single nucleotide polymorphism in the Staphylococcus aureus virulence regulator SaeR abolishes pathogenesis.</title>
        <authorList>
            <person name="Copin R.J."/>
            <person name="Sause W."/>
            <person name="Shopsin B."/>
            <person name="Torres V.J."/>
        </authorList>
    </citation>
    <scope>NUCLEOTIDE SEQUENCE [LARGE SCALE GENOMIC DNA]</scope>
    <source>
        <strain evidence="13">Newman</strain>
        <strain evidence="3">Newman_D2C</strain>
    </source>
</reference>
<evidence type="ECO:0000313" key="10">
    <source>
        <dbReference type="EMBL" id="MVM10647.1"/>
    </source>
</evidence>
<dbReference type="OMA" id="GVILCIR"/>
<keyword evidence="2" id="KW-0812">Transmembrane</keyword>
<keyword evidence="2" id="KW-0472">Membrane</keyword>
<reference evidence="7" key="2">
    <citation type="submission" date="2015-06" db="EMBL/GenBank/DDBJ databases">
        <authorList>
            <person name="Diene S.M."/>
            <person name="Von Dach E."/>
            <person name="Fankhauser C."/>
            <person name="Schrenzel J."/>
            <person name="Harbarth S."/>
            <person name="Francois P."/>
        </authorList>
    </citation>
    <scope>NUCLEOTIDE SEQUENCE</scope>
    <source>
        <strain evidence="7">MRSA_S26</strain>
    </source>
</reference>
<dbReference type="Proteomes" id="UP000478867">
    <property type="component" value="Unassembled WGS sequence"/>
</dbReference>
<reference evidence="16 17" key="6">
    <citation type="submission" date="2019-11" db="EMBL/GenBank/DDBJ databases">
        <title>Implementation of targeted gown and glove precautions to prevent Staphylococcus aureus acquisition in community-based nursing homes.</title>
        <authorList>
            <person name="Stine O.C."/>
        </authorList>
    </citation>
    <scope>NUCLEOTIDE SEQUENCE [LARGE SCALE GENOMIC DNA]</scope>
    <source>
        <strain evidence="10 17">S_1081.LBCF.DN</strain>
        <strain evidence="9 16">S_2062.LAUP.DI</strain>
    </source>
</reference>
<evidence type="ECO:0000313" key="15">
    <source>
        <dbReference type="Proteomes" id="UP000466646"/>
    </source>
</evidence>
<gene>
    <name evidence="7" type="ORF">ACR79_08805</name>
    <name evidence="3" type="ORF">CNH36_13890</name>
    <name evidence="6" type="ORF">EP54_03355</name>
    <name evidence="5" type="ORF">EQ90_13145</name>
    <name evidence="9" type="ORF">GO814_08600</name>
    <name evidence="10" type="ORF">GO942_08080</name>
    <name evidence="11" type="ORF">GZ130_02885</name>
    <name evidence="8" type="ORF">LB359_00095</name>
    <name evidence="12" type="ORF">NCTC10702_03857</name>
    <name evidence="4" type="ORF">NCTC13131_01827</name>
</gene>
<dbReference type="RefSeq" id="WP_001034756.1">
    <property type="nucleotide sequence ID" value="NZ_AP014921.1"/>
</dbReference>
<dbReference type="AlphaFoldDB" id="A0A0D6GXZ6"/>
<dbReference type="Proteomes" id="UP000254116">
    <property type="component" value="Unassembled WGS sequence"/>
</dbReference>
<reference evidence="4" key="8">
    <citation type="submission" date="2020-11" db="EMBL/GenBank/DDBJ databases">
        <authorList>
            <consortium name="Pathogen Informatics"/>
        </authorList>
    </citation>
    <scope>NUCLEOTIDE SEQUENCE</scope>
    <source>
        <strain evidence="4">NCTC13131</strain>
    </source>
</reference>
<dbReference type="Proteomes" id="UP000251686">
    <property type="component" value="Unassembled WGS sequence"/>
</dbReference>
<evidence type="ECO:0000313" key="14">
    <source>
        <dbReference type="Proteomes" id="UP000254116"/>
    </source>
</evidence>
<feature type="compositionally biased region" description="Basic and acidic residues" evidence="1">
    <location>
        <begin position="124"/>
        <end position="140"/>
    </location>
</feature>
<dbReference type="Proteomes" id="UP001200271">
    <property type="component" value="Unassembled WGS sequence"/>
</dbReference>
<dbReference type="Proteomes" id="UP000471199">
    <property type="component" value="Unassembled WGS sequence"/>
</dbReference>